<proteinExistence type="predicted"/>
<dbReference type="GeneID" id="63823900"/>
<dbReference type="RefSeq" id="XP_040767717.1">
    <property type="nucleotide sequence ID" value="XM_040906871.1"/>
</dbReference>
<dbReference type="AlphaFoldDB" id="A0A165G8I1"/>
<organism evidence="1 2">
    <name type="scientific">Laetiporus sulphureus 93-53</name>
    <dbReference type="NCBI Taxonomy" id="1314785"/>
    <lineage>
        <taxon>Eukaryota</taxon>
        <taxon>Fungi</taxon>
        <taxon>Dikarya</taxon>
        <taxon>Basidiomycota</taxon>
        <taxon>Agaricomycotina</taxon>
        <taxon>Agaricomycetes</taxon>
        <taxon>Polyporales</taxon>
        <taxon>Laetiporus</taxon>
    </lineage>
</organism>
<reference evidence="1 2" key="1">
    <citation type="journal article" date="2016" name="Mol. Biol. Evol.">
        <title>Comparative Genomics of Early-Diverging Mushroom-Forming Fungi Provides Insights into the Origins of Lignocellulose Decay Capabilities.</title>
        <authorList>
            <person name="Nagy L.G."/>
            <person name="Riley R."/>
            <person name="Tritt A."/>
            <person name="Adam C."/>
            <person name="Daum C."/>
            <person name="Floudas D."/>
            <person name="Sun H."/>
            <person name="Yadav J.S."/>
            <person name="Pangilinan J."/>
            <person name="Larsson K.H."/>
            <person name="Matsuura K."/>
            <person name="Barry K."/>
            <person name="Labutti K."/>
            <person name="Kuo R."/>
            <person name="Ohm R.A."/>
            <person name="Bhattacharya S.S."/>
            <person name="Shirouzu T."/>
            <person name="Yoshinaga Y."/>
            <person name="Martin F.M."/>
            <person name="Grigoriev I.V."/>
            <person name="Hibbett D.S."/>
        </authorList>
    </citation>
    <scope>NUCLEOTIDE SEQUENCE [LARGE SCALE GENOMIC DNA]</scope>
    <source>
        <strain evidence="1 2">93-53</strain>
    </source>
</reference>
<dbReference type="Proteomes" id="UP000076871">
    <property type="component" value="Unassembled WGS sequence"/>
</dbReference>
<gene>
    <name evidence="1" type="ORF">LAESUDRAFT_711822</name>
</gene>
<evidence type="ECO:0000313" key="2">
    <source>
        <dbReference type="Proteomes" id="UP000076871"/>
    </source>
</evidence>
<dbReference type="InParanoid" id="A0A165G8I1"/>
<name>A0A165G8I1_9APHY</name>
<keyword evidence="2" id="KW-1185">Reference proteome</keyword>
<evidence type="ECO:0000313" key="1">
    <source>
        <dbReference type="EMBL" id="KZT09977.1"/>
    </source>
</evidence>
<accession>A0A165G8I1</accession>
<sequence>MQIFSKFLLRNIRVDRATSIQAQLEGPKPAAKGKGKRFSKHNTKGRCFRVAQEDSVPHCEGNLLRIFTQTNYGHEWLHGVVLSASPPNGLREYTSLKVWWVPALYEHYLDIIVVTVDNADYDICNAFVWVVQRFFMQDSDQEALRDLRALFGSNDQSTIKIKGC</sequence>
<dbReference type="EMBL" id="KV427610">
    <property type="protein sequence ID" value="KZT09977.1"/>
    <property type="molecule type" value="Genomic_DNA"/>
</dbReference>
<protein>
    <submittedName>
        <fullName evidence="1">Uncharacterized protein</fullName>
    </submittedName>
</protein>